<sequence>MSERERYRAPPQPEPPPPLRVRAADLYPRVKAQYDEPGLDAGFTPICGEFVKWVGRTADGGTIAMSTYRLHLQPRRRESAGASVPLRLIDALEICDLLCLLILCKHGRQLK</sequence>
<accession>A0AAV1L6E1</accession>
<evidence type="ECO:0000313" key="2">
    <source>
        <dbReference type="EMBL" id="CAK1590538.1"/>
    </source>
</evidence>
<keyword evidence="3" id="KW-1185">Reference proteome</keyword>
<protein>
    <submittedName>
        <fullName evidence="2">Uncharacterized protein</fullName>
    </submittedName>
</protein>
<dbReference type="Proteomes" id="UP001314205">
    <property type="component" value="Unassembled WGS sequence"/>
</dbReference>
<organism evidence="2 3">
    <name type="scientific">Parnassius mnemosyne</name>
    <name type="common">clouded apollo</name>
    <dbReference type="NCBI Taxonomy" id="213953"/>
    <lineage>
        <taxon>Eukaryota</taxon>
        <taxon>Metazoa</taxon>
        <taxon>Ecdysozoa</taxon>
        <taxon>Arthropoda</taxon>
        <taxon>Hexapoda</taxon>
        <taxon>Insecta</taxon>
        <taxon>Pterygota</taxon>
        <taxon>Neoptera</taxon>
        <taxon>Endopterygota</taxon>
        <taxon>Lepidoptera</taxon>
        <taxon>Glossata</taxon>
        <taxon>Ditrysia</taxon>
        <taxon>Papilionoidea</taxon>
        <taxon>Papilionidae</taxon>
        <taxon>Parnassiinae</taxon>
        <taxon>Parnassini</taxon>
        <taxon>Parnassius</taxon>
        <taxon>Driopa</taxon>
    </lineage>
</organism>
<comment type="caution">
    <text evidence="2">The sequence shown here is derived from an EMBL/GenBank/DDBJ whole genome shotgun (WGS) entry which is preliminary data.</text>
</comment>
<evidence type="ECO:0000256" key="1">
    <source>
        <dbReference type="SAM" id="MobiDB-lite"/>
    </source>
</evidence>
<feature type="compositionally biased region" description="Pro residues" evidence="1">
    <location>
        <begin position="10"/>
        <end position="19"/>
    </location>
</feature>
<name>A0AAV1L6E1_9NEOP</name>
<feature type="region of interest" description="Disordered" evidence="1">
    <location>
        <begin position="1"/>
        <end position="21"/>
    </location>
</feature>
<gene>
    <name evidence="2" type="ORF">PARMNEM_LOCUS10888</name>
</gene>
<evidence type="ECO:0000313" key="3">
    <source>
        <dbReference type="Proteomes" id="UP001314205"/>
    </source>
</evidence>
<dbReference type="AlphaFoldDB" id="A0AAV1L6E1"/>
<dbReference type="EMBL" id="CAVLGL010000085">
    <property type="protein sequence ID" value="CAK1590538.1"/>
    <property type="molecule type" value="Genomic_DNA"/>
</dbReference>
<reference evidence="2 3" key="1">
    <citation type="submission" date="2023-11" db="EMBL/GenBank/DDBJ databases">
        <authorList>
            <person name="Hedman E."/>
            <person name="Englund M."/>
            <person name="Stromberg M."/>
            <person name="Nyberg Akerstrom W."/>
            <person name="Nylinder S."/>
            <person name="Jareborg N."/>
            <person name="Kallberg Y."/>
            <person name="Kronander E."/>
        </authorList>
    </citation>
    <scope>NUCLEOTIDE SEQUENCE [LARGE SCALE GENOMIC DNA]</scope>
</reference>
<proteinExistence type="predicted"/>